<dbReference type="Proteomes" id="UP000887159">
    <property type="component" value="Unassembled WGS sequence"/>
</dbReference>
<accession>A0A8X7BJJ4</accession>
<proteinExistence type="predicted"/>
<gene>
    <name evidence="1" type="primary">NCL1_42348</name>
    <name evidence="1" type="ORF">TNCV_4538261</name>
</gene>
<organism evidence="1 2">
    <name type="scientific">Trichonephila clavipes</name>
    <name type="common">Golden silk orbweaver</name>
    <name type="synonym">Nephila clavipes</name>
    <dbReference type="NCBI Taxonomy" id="2585209"/>
    <lineage>
        <taxon>Eukaryota</taxon>
        <taxon>Metazoa</taxon>
        <taxon>Ecdysozoa</taxon>
        <taxon>Arthropoda</taxon>
        <taxon>Chelicerata</taxon>
        <taxon>Arachnida</taxon>
        <taxon>Araneae</taxon>
        <taxon>Araneomorphae</taxon>
        <taxon>Entelegynae</taxon>
        <taxon>Araneoidea</taxon>
        <taxon>Nephilidae</taxon>
        <taxon>Trichonephila</taxon>
    </lineage>
</organism>
<comment type="caution">
    <text evidence="1">The sequence shown here is derived from an EMBL/GenBank/DDBJ whole genome shotgun (WGS) entry which is preliminary data.</text>
</comment>
<reference evidence="1" key="1">
    <citation type="submission" date="2020-08" db="EMBL/GenBank/DDBJ databases">
        <title>Multicomponent nature underlies the extraordinary mechanical properties of spider dragline silk.</title>
        <authorList>
            <person name="Kono N."/>
            <person name="Nakamura H."/>
            <person name="Mori M."/>
            <person name="Yoshida Y."/>
            <person name="Ohtoshi R."/>
            <person name="Malay A.D."/>
            <person name="Moran D.A.P."/>
            <person name="Tomita M."/>
            <person name="Numata K."/>
            <person name="Arakawa K."/>
        </authorList>
    </citation>
    <scope>NUCLEOTIDE SEQUENCE</scope>
</reference>
<evidence type="ECO:0000313" key="1">
    <source>
        <dbReference type="EMBL" id="GFY33498.1"/>
    </source>
</evidence>
<sequence>MQLFRAANWSHCSLYPATNQRAVTKLSSQVKNFSKFTIQTKHRRHASRIPSTIQSPSCHLAECKTPLSPCPSSKTCPDMGFRTVLTVQKPKKQRLFNDATFYS</sequence>
<protein>
    <submittedName>
        <fullName evidence="1">Uncharacterized protein</fullName>
    </submittedName>
</protein>
<dbReference type="EMBL" id="BMAU01021412">
    <property type="protein sequence ID" value="GFY33498.1"/>
    <property type="molecule type" value="Genomic_DNA"/>
</dbReference>
<dbReference type="AlphaFoldDB" id="A0A8X7BJJ4"/>
<evidence type="ECO:0000313" key="2">
    <source>
        <dbReference type="Proteomes" id="UP000887159"/>
    </source>
</evidence>
<keyword evidence="2" id="KW-1185">Reference proteome</keyword>
<name>A0A8X7BJJ4_TRICX</name>